<dbReference type="Proteomes" id="UP000195871">
    <property type="component" value="Unassembled WGS sequence"/>
</dbReference>
<keyword evidence="2 3" id="KW-0963">Cytoplasm</keyword>
<dbReference type="PANTHER" id="PTHR22798">
    <property type="entry name" value="MCT-1 PROTEIN"/>
    <property type="match status" value="1"/>
</dbReference>
<evidence type="ECO:0000256" key="1">
    <source>
        <dbReference type="ARBA" id="ARBA00004496"/>
    </source>
</evidence>
<dbReference type="CDD" id="cd21155">
    <property type="entry name" value="PUA_MCTS-1-like"/>
    <property type="match status" value="1"/>
</dbReference>
<reference evidence="6" key="2">
    <citation type="submission" date="2014-08" db="EMBL/GenBank/DDBJ databases">
        <title>Exploiting Issatchenkia orientalis SD108 for Succinic Acid Production.</title>
        <authorList>
            <person name="Xiao H."/>
            <person name="Shao Z."/>
            <person name="Jiang Y."/>
            <person name="Dole S."/>
            <person name="Zhao H."/>
        </authorList>
    </citation>
    <scope>NUCLEOTIDE SEQUENCE [LARGE SCALE GENOMIC DNA]</scope>
    <source>
        <strain evidence="6">SD108</strain>
    </source>
</reference>
<dbReference type="GO" id="GO:0005829">
    <property type="term" value="C:cytosol"/>
    <property type="evidence" value="ECO:0007669"/>
    <property type="project" value="EnsemblFungi"/>
</dbReference>
<dbReference type="EMBL" id="CP028775">
    <property type="protein sequence ID" value="AWU76336.1"/>
    <property type="molecule type" value="Genomic_DNA"/>
</dbReference>
<dbReference type="EMBL" id="MQVM01000064">
    <property type="protein sequence ID" value="ONH70695.1"/>
    <property type="molecule type" value="Genomic_DNA"/>
</dbReference>
<evidence type="ECO:0000313" key="10">
    <source>
        <dbReference type="Proteomes" id="UP000029867"/>
    </source>
</evidence>
<accession>A0A099P694</accession>
<keyword evidence="13" id="KW-1185">Reference proteome</keyword>
<dbReference type="InterPro" id="IPR015947">
    <property type="entry name" value="PUA-like_sf"/>
</dbReference>
<dbReference type="Gene3D" id="3.10.400.20">
    <property type="match status" value="1"/>
</dbReference>
<feature type="domain" description="PUA" evidence="4">
    <location>
        <begin position="91"/>
        <end position="171"/>
    </location>
</feature>
<dbReference type="GO" id="GO:0003723">
    <property type="term" value="F:RNA binding"/>
    <property type="evidence" value="ECO:0007669"/>
    <property type="project" value="InterPro"/>
</dbReference>
<reference evidence="7" key="4">
    <citation type="submission" date="2017-01" db="EMBL/GenBank/DDBJ databases">
        <authorList>
            <person name="Mah S.A."/>
            <person name="Swanson W.J."/>
            <person name="Moy G.W."/>
            <person name="Vacquier V.D."/>
        </authorList>
    </citation>
    <scope>NUCLEOTIDE SEQUENCE [LARGE SCALE GENOMIC DNA]</scope>
    <source>
        <strain evidence="7">129</strain>
    </source>
</reference>
<dbReference type="PIRSF" id="PIRSF005067">
    <property type="entry name" value="Tma_RNA-bind_prd"/>
    <property type="match status" value="1"/>
</dbReference>
<evidence type="ECO:0000313" key="9">
    <source>
        <dbReference type="EMBL" id="OUT23912.1"/>
    </source>
</evidence>
<reference evidence="5 13" key="6">
    <citation type="submission" date="2018-06" db="EMBL/GenBank/DDBJ databases">
        <title>Population genomics shows no distinction between pathogenic Candida krusei and environmental Pichia kudriavzevii: One species, four names.</title>
        <authorList>
            <person name="Douglass A.P."/>
            <person name="Offei B."/>
            <person name="Braun-Galleani S."/>
            <person name="Coughlan A.Y."/>
            <person name="Martos A."/>
            <person name="Ortiz-Merino R.A."/>
            <person name="Byrne K.P."/>
            <person name="Wolfe K.H."/>
        </authorList>
    </citation>
    <scope>NUCLEOTIDE SEQUENCE [LARGE SCALE GENOMIC DNA]</scope>
    <source>
        <strain evidence="5 13">CBS573</strain>
    </source>
</reference>
<dbReference type="InterPro" id="IPR004521">
    <property type="entry name" value="Uncharacterised_CHP00451"/>
</dbReference>
<evidence type="ECO:0000313" key="5">
    <source>
        <dbReference type="EMBL" id="AWU76336.1"/>
    </source>
</evidence>
<name>A0A099P694_PICKU</name>
<protein>
    <recommendedName>
        <fullName evidence="3">Translation machinery-associated protein 20</fullName>
    </recommendedName>
</protein>
<evidence type="ECO:0000256" key="3">
    <source>
        <dbReference type="PIRNR" id="PIRNR005067"/>
    </source>
</evidence>
<gene>
    <name evidence="8" type="ORF">BOH78_1670</name>
    <name evidence="7" type="ORF">BOH78_5039</name>
    <name evidence="5" type="ORF">C5L36_0C02770</name>
    <name evidence="9" type="ORF">CAS74_000286</name>
    <name evidence="6" type="ORF">JL09_g430</name>
</gene>
<organism evidence="6 10">
    <name type="scientific">Pichia kudriavzevii</name>
    <name type="common">Yeast</name>
    <name type="synonym">Issatchenkia orientalis</name>
    <dbReference type="NCBI Taxonomy" id="4909"/>
    <lineage>
        <taxon>Eukaryota</taxon>
        <taxon>Fungi</taxon>
        <taxon>Dikarya</taxon>
        <taxon>Ascomycota</taxon>
        <taxon>Saccharomycotina</taxon>
        <taxon>Pichiomycetes</taxon>
        <taxon>Pichiales</taxon>
        <taxon>Pichiaceae</taxon>
        <taxon>Pichia</taxon>
    </lineage>
</organism>
<dbReference type="Proteomes" id="UP000029867">
    <property type="component" value="Unassembled WGS sequence"/>
</dbReference>
<dbReference type="eggNOG" id="KOG2523">
    <property type="taxonomic scope" value="Eukaryota"/>
</dbReference>
<sequence>MFKKFSKDDVHTRTNVKSSIAKNIRNKIVEQYPLLQDHIDDIMPKKVSVSLYKCEGKIQLYVVNGEILFYQQFDDFIPELRLVHKYPEAFPRVQVDRGAIKFVLGGSNIMCPGLTSKGAQLPDEDWPVNKIVVVYAEGKESAMAVGKLAMSINDIKTINKDTGVELYEYLGDGMWNFRE</sequence>
<comment type="subcellular location">
    <subcellularLocation>
        <location evidence="1 3">Cytoplasm</location>
    </subcellularLocation>
</comment>
<dbReference type="OrthoDB" id="10249667at2759"/>
<evidence type="ECO:0000259" key="4">
    <source>
        <dbReference type="SMART" id="SM00359"/>
    </source>
</evidence>
<dbReference type="GO" id="GO:0001731">
    <property type="term" value="P:formation of translation preinitiation complex"/>
    <property type="evidence" value="ECO:0007669"/>
    <property type="project" value="TreeGrafter"/>
</dbReference>
<reference evidence="11" key="3">
    <citation type="journal article" date="2017" name="Genome Announc.">
        <title>Genome sequences of Cyberlindnera fabianii 65, Pichia kudriavzevii 129, and Saccharomyces cerevisiae 131 isolated from fermented masau fruits in Zimbabwe.</title>
        <authorList>
            <person name="van Rijswijck I.M.H."/>
            <person name="Derks M.F.L."/>
            <person name="Abee T."/>
            <person name="de Ridder D."/>
            <person name="Smid E.J."/>
        </authorList>
    </citation>
    <scope>NUCLEOTIDE SEQUENCE [LARGE SCALE GENOMIC DNA]</scope>
    <source>
        <strain evidence="11">129</strain>
    </source>
</reference>
<reference evidence="9 12" key="5">
    <citation type="submission" date="2017-05" db="EMBL/GenBank/DDBJ databases">
        <title>The Genome Sequence of Candida krusei Ckrusei653.</title>
        <authorList>
            <person name="Cuomo C."/>
            <person name="Forche A."/>
            <person name="Young S."/>
            <person name="Abouelleil A."/>
            <person name="Cao P."/>
            <person name="Chapman S."/>
            <person name="Cusick C."/>
            <person name="Shea T."/>
            <person name="Nusbaum C."/>
            <person name="Birren B."/>
        </authorList>
    </citation>
    <scope>NUCLEOTIDE SEQUENCE [LARGE SCALE GENOMIC DNA]</scope>
    <source>
        <strain evidence="9 12">Ckrusei653</strain>
    </source>
</reference>
<dbReference type="HOGENOM" id="CLU_090468_0_1_1"/>
<dbReference type="Proteomes" id="UP000249293">
    <property type="component" value="Chromosome 3"/>
</dbReference>
<dbReference type="VEuPathDB" id="FungiDB:C5L36_0C02770"/>
<dbReference type="PANTHER" id="PTHR22798:SF0">
    <property type="entry name" value="MALIGNANT T-CELL-AMPLIFIED SEQUENCE 1"/>
    <property type="match status" value="1"/>
</dbReference>
<dbReference type="Proteomes" id="UP000189274">
    <property type="component" value="Unassembled WGS sequence"/>
</dbReference>
<dbReference type="SUPFAM" id="SSF88697">
    <property type="entry name" value="PUA domain-like"/>
    <property type="match status" value="1"/>
</dbReference>
<evidence type="ECO:0000313" key="7">
    <source>
        <dbReference type="EMBL" id="ONH70695.1"/>
    </source>
</evidence>
<dbReference type="PROSITE" id="PS50890">
    <property type="entry name" value="PUA"/>
    <property type="match status" value="1"/>
</dbReference>
<dbReference type="NCBIfam" id="TIGR00451">
    <property type="entry name" value="unchar_dom_2"/>
    <property type="match status" value="1"/>
</dbReference>
<evidence type="ECO:0000256" key="2">
    <source>
        <dbReference type="ARBA" id="ARBA00022490"/>
    </source>
</evidence>
<dbReference type="AlphaFoldDB" id="A0A099P694"/>
<evidence type="ECO:0000313" key="13">
    <source>
        <dbReference type="Proteomes" id="UP000249293"/>
    </source>
</evidence>
<dbReference type="CDD" id="cd11609">
    <property type="entry name" value="MCT1_N"/>
    <property type="match status" value="1"/>
</dbReference>
<evidence type="ECO:0000313" key="8">
    <source>
        <dbReference type="EMBL" id="ONH75652.1"/>
    </source>
</evidence>
<dbReference type="STRING" id="4909.A0A099P694"/>
<dbReference type="EMBL" id="NHMM01000001">
    <property type="protein sequence ID" value="OUT23912.1"/>
    <property type="molecule type" value="Genomic_DNA"/>
</dbReference>
<comment type="function">
    <text evidence="3">Involved in translation.</text>
</comment>
<dbReference type="InterPro" id="IPR016437">
    <property type="entry name" value="MCT-1/Tma20"/>
</dbReference>
<dbReference type="InterPro" id="IPR041366">
    <property type="entry name" value="Pre-PUA"/>
</dbReference>
<dbReference type="GO" id="GO:0042254">
    <property type="term" value="P:ribosome biogenesis"/>
    <property type="evidence" value="ECO:0007669"/>
    <property type="project" value="EnsemblFungi"/>
</dbReference>
<dbReference type="Pfam" id="PF01472">
    <property type="entry name" value="PUA"/>
    <property type="match status" value="1"/>
</dbReference>
<dbReference type="SMART" id="SM00359">
    <property type="entry name" value="PUA"/>
    <property type="match status" value="1"/>
</dbReference>
<dbReference type="Pfam" id="PF17832">
    <property type="entry name" value="Pre-PUA"/>
    <property type="match status" value="1"/>
</dbReference>
<evidence type="ECO:0000313" key="12">
    <source>
        <dbReference type="Proteomes" id="UP000195871"/>
    </source>
</evidence>
<comment type="similarity">
    <text evidence="3">Belongs to the TMA20 family.</text>
</comment>
<reference evidence="10" key="1">
    <citation type="journal article" date="2014" name="Microb. Cell Fact.">
        <title>Exploiting Issatchenkia orientalis SD108 for succinic acid production.</title>
        <authorList>
            <person name="Xiao H."/>
            <person name="Shao Z."/>
            <person name="Jiang Y."/>
            <person name="Dole S."/>
            <person name="Zhao H."/>
        </authorList>
    </citation>
    <scope>NUCLEOTIDE SEQUENCE [LARGE SCALE GENOMIC DNA]</scope>
    <source>
        <strain evidence="10">SD108</strain>
    </source>
</reference>
<dbReference type="EMBL" id="MQVM01000006">
    <property type="protein sequence ID" value="ONH75652.1"/>
    <property type="molecule type" value="Genomic_DNA"/>
</dbReference>
<dbReference type="EMBL" id="JQFK01000002">
    <property type="protein sequence ID" value="KGK40405.1"/>
    <property type="molecule type" value="Genomic_DNA"/>
</dbReference>
<dbReference type="InterPro" id="IPR002478">
    <property type="entry name" value="PUA"/>
</dbReference>
<evidence type="ECO:0000313" key="6">
    <source>
        <dbReference type="EMBL" id="KGK40405.1"/>
    </source>
</evidence>
<dbReference type="GO" id="GO:0000184">
    <property type="term" value="P:nuclear-transcribed mRNA catabolic process, nonsense-mediated decay"/>
    <property type="evidence" value="ECO:0007669"/>
    <property type="project" value="EnsemblFungi"/>
</dbReference>
<evidence type="ECO:0000313" key="11">
    <source>
        <dbReference type="Proteomes" id="UP000189274"/>
    </source>
</evidence>
<proteinExistence type="inferred from homology"/>